<feature type="region of interest" description="Disordered" evidence="1">
    <location>
        <begin position="85"/>
        <end position="108"/>
    </location>
</feature>
<feature type="compositionally biased region" description="Low complexity" evidence="1">
    <location>
        <begin position="59"/>
        <end position="69"/>
    </location>
</feature>
<evidence type="ECO:0000313" key="2">
    <source>
        <dbReference type="EMBL" id="GMA88832.1"/>
    </source>
</evidence>
<feature type="region of interest" description="Disordered" evidence="1">
    <location>
        <begin position="52"/>
        <end position="71"/>
    </location>
</feature>
<gene>
    <name evidence="2" type="ORF">GCM10025868_40820</name>
</gene>
<evidence type="ECO:0000313" key="3">
    <source>
        <dbReference type="Proteomes" id="UP001157017"/>
    </source>
</evidence>
<comment type="caution">
    <text evidence="2">The sequence shown here is derived from an EMBL/GenBank/DDBJ whole genome shotgun (WGS) entry which is preliminary data.</text>
</comment>
<organism evidence="2 3">
    <name type="scientific">Angustibacter aerolatus</name>
    <dbReference type="NCBI Taxonomy" id="1162965"/>
    <lineage>
        <taxon>Bacteria</taxon>
        <taxon>Bacillati</taxon>
        <taxon>Actinomycetota</taxon>
        <taxon>Actinomycetes</taxon>
        <taxon>Kineosporiales</taxon>
        <taxon>Kineosporiaceae</taxon>
    </lineage>
</organism>
<accession>A0ABQ6JPR2</accession>
<evidence type="ECO:0000256" key="1">
    <source>
        <dbReference type="SAM" id="MobiDB-lite"/>
    </source>
</evidence>
<protein>
    <submittedName>
        <fullName evidence="2">Uncharacterized protein</fullName>
    </submittedName>
</protein>
<dbReference type="Proteomes" id="UP001157017">
    <property type="component" value="Unassembled WGS sequence"/>
</dbReference>
<keyword evidence="3" id="KW-1185">Reference proteome</keyword>
<sequence>MVLVVVRDAAVTGVGLGRARRERRRLQAGSVRPVDRAGPRIRVALPQRVVLRVPGGPPGSLNPSGGTTPDDAAAEWAGTSTVAANRDAVTARRRTGNSVERRQRLHRT</sequence>
<name>A0ABQ6JPR2_9ACTN</name>
<dbReference type="EMBL" id="BSUZ01000001">
    <property type="protein sequence ID" value="GMA88832.1"/>
    <property type="molecule type" value="Genomic_DNA"/>
</dbReference>
<reference evidence="3" key="1">
    <citation type="journal article" date="2019" name="Int. J. Syst. Evol. Microbiol.">
        <title>The Global Catalogue of Microorganisms (GCM) 10K type strain sequencing project: providing services to taxonomists for standard genome sequencing and annotation.</title>
        <authorList>
            <consortium name="The Broad Institute Genomics Platform"/>
            <consortium name="The Broad Institute Genome Sequencing Center for Infectious Disease"/>
            <person name="Wu L."/>
            <person name="Ma J."/>
        </authorList>
    </citation>
    <scope>NUCLEOTIDE SEQUENCE [LARGE SCALE GENOMIC DNA]</scope>
    <source>
        <strain evidence="3">NBRC 108730</strain>
    </source>
</reference>
<proteinExistence type="predicted"/>